<evidence type="ECO:0000256" key="5">
    <source>
        <dbReference type="ARBA" id="ARBA00022989"/>
    </source>
</evidence>
<feature type="transmembrane region" description="Helical" evidence="7">
    <location>
        <begin position="345"/>
        <end position="365"/>
    </location>
</feature>
<evidence type="ECO:0000256" key="1">
    <source>
        <dbReference type="ARBA" id="ARBA00004651"/>
    </source>
</evidence>
<feature type="transmembrane region" description="Helical" evidence="7">
    <location>
        <begin position="188"/>
        <end position="210"/>
    </location>
</feature>
<proteinExistence type="inferred from homology"/>
<dbReference type="Proteomes" id="UP001209878">
    <property type="component" value="Unassembled WGS sequence"/>
</dbReference>
<protein>
    <recommendedName>
        <fullName evidence="7">XK-related protein</fullName>
    </recommendedName>
</protein>
<feature type="region of interest" description="Disordered" evidence="8">
    <location>
        <begin position="554"/>
        <end position="593"/>
    </location>
</feature>
<comment type="similarity">
    <text evidence="2 7">Belongs to the XK family.</text>
</comment>
<feature type="region of interest" description="Disordered" evidence="8">
    <location>
        <begin position="488"/>
        <end position="534"/>
    </location>
</feature>
<gene>
    <name evidence="9" type="ORF">NP493_583g02013</name>
</gene>
<accession>A0AAD9KU36</accession>
<dbReference type="Pfam" id="PF09815">
    <property type="entry name" value="XK-related"/>
    <property type="match status" value="1"/>
</dbReference>
<feature type="compositionally biased region" description="Polar residues" evidence="8">
    <location>
        <begin position="523"/>
        <end position="532"/>
    </location>
</feature>
<feature type="region of interest" description="Disordered" evidence="8">
    <location>
        <begin position="1"/>
        <end position="28"/>
    </location>
</feature>
<feature type="compositionally biased region" description="Low complexity" evidence="8">
    <location>
        <begin position="498"/>
        <end position="512"/>
    </location>
</feature>
<feature type="transmembrane region" description="Helical" evidence="7">
    <location>
        <begin position="247"/>
        <end position="268"/>
    </location>
</feature>
<evidence type="ECO:0000313" key="9">
    <source>
        <dbReference type="EMBL" id="KAK2177708.1"/>
    </source>
</evidence>
<dbReference type="AlphaFoldDB" id="A0AAD9KU36"/>
<keyword evidence="6 7" id="KW-0472">Membrane</keyword>
<keyword evidence="10" id="KW-1185">Reference proteome</keyword>
<dbReference type="PANTHER" id="PTHR16024">
    <property type="entry name" value="XK-RELATED PROTEIN"/>
    <property type="match status" value="1"/>
</dbReference>
<reference evidence="9" key="1">
    <citation type="journal article" date="2023" name="Mol. Biol. Evol.">
        <title>Third-Generation Sequencing Reveals the Adaptive Role of the Epigenome in Three Deep-Sea Polychaetes.</title>
        <authorList>
            <person name="Perez M."/>
            <person name="Aroh O."/>
            <person name="Sun Y."/>
            <person name="Lan Y."/>
            <person name="Juniper S.K."/>
            <person name="Young C.R."/>
            <person name="Angers B."/>
            <person name="Qian P.Y."/>
        </authorList>
    </citation>
    <scope>NUCLEOTIDE SEQUENCE</scope>
    <source>
        <strain evidence="9">R07B-5</strain>
    </source>
</reference>
<dbReference type="EMBL" id="JAODUO010000583">
    <property type="protein sequence ID" value="KAK2177708.1"/>
    <property type="molecule type" value="Genomic_DNA"/>
</dbReference>
<keyword evidence="4 7" id="KW-0812">Transmembrane</keyword>
<evidence type="ECO:0000313" key="10">
    <source>
        <dbReference type="Proteomes" id="UP001209878"/>
    </source>
</evidence>
<feature type="transmembrane region" description="Helical" evidence="7">
    <location>
        <begin position="312"/>
        <end position="333"/>
    </location>
</feature>
<dbReference type="PANTHER" id="PTHR16024:SF28">
    <property type="entry name" value="XK-RELATED PROTEIN"/>
    <property type="match status" value="1"/>
</dbReference>
<evidence type="ECO:0000256" key="6">
    <source>
        <dbReference type="ARBA" id="ARBA00023136"/>
    </source>
</evidence>
<name>A0AAD9KU36_RIDPI</name>
<evidence type="ECO:0000256" key="7">
    <source>
        <dbReference type="RuleBase" id="RU910716"/>
    </source>
</evidence>
<comment type="caution">
    <text evidence="9">The sequence shown here is derived from an EMBL/GenBank/DDBJ whole genome shotgun (WGS) entry which is preliminary data.</text>
</comment>
<evidence type="ECO:0000256" key="4">
    <source>
        <dbReference type="ARBA" id="ARBA00022692"/>
    </source>
</evidence>
<dbReference type="GO" id="GO:0005886">
    <property type="term" value="C:plasma membrane"/>
    <property type="evidence" value="ECO:0007669"/>
    <property type="project" value="UniProtKB-SubCell"/>
</dbReference>
<feature type="transmembrane region" description="Helical" evidence="7">
    <location>
        <begin position="80"/>
        <end position="100"/>
    </location>
</feature>
<evidence type="ECO:0000256" key="2">
    <source>
        <dbReference type="ARBA" id="ARBA00008789"/>
    </source>
</evidence>
<feature type="transmembrane region" description="Helical" evidence="7">
    <location>
        <begin position="288"/>
        <end position="305"/>
    </location>
</feature>
<evidence type="ECO:0000256" key="3">
    <source>
        <dbReference type="ARBA" id="ARBA00022475"/>
    </source>
</evidence>
<keyword evidence="5 7" id="KW-1133">Transmembrane helix</keyword>
<feature type="transmembrane region" description="Helical" evidence="7">
    <location>
        <begin position="222"/>
        <end position="240"/>
    </location>
</feature>
<organism evidence="9 10">
    <name type="scientific">Ridgeia piscesae</name>
    <name type="common">Tubeworm</name>
    <dbReference type="NCBI Taxonomy" id="27915"/>
    <lineage>
        <taxon>Eukaryota</taxon>
        <taxon>Metazoa</taxon>
        <taxon>Spiralia</taxon>
        <taxon>Lophotrochozoa</taxon>
        <taxon>Annelida</taxon>
        <taxon>Polychaeta</taxon>
        <taxon>Sedentaria</taxon>
        <taxon>Canalipalpata</taxon>
        <taxon>Sabellida</taxon>
        <taxon>Siboglinidae</taxon>
        <taxon>Ridgeia</taxon>
    </lineage>
</organism>
<comment type="subcellular location">
    <subcellularLocation>
        <location evidence="1">Cell membrane</location>
        <topology evidence="1">Multi-pass membrane protein</topology>
    </subcellularLocation>
    <subcellularLocation>
        <location evidence="7">Membrane</location>
        <topology evidence="7">Multi-pass membrane protein</topology>
    </subcellularLocation>
</comment>
<sequence length="593" mass="65888">MGAGEKVASDNKRGGKYGNQCDFSSTPLKQGTNNRQWLADSKKNFSGRDLILVIVSLMTYVLDTVTDILVGIKYMEDGEYIFGSLALGCVVASSVVIQLFSSRWYSRDGKSTGCRHWFVHVFLLQPIERYLLVLVAGMQARYDTTTENIDNYFYQQNDLCILRLFEAFLESAPQLTLQLYIIMCSQSAGWLSVASACVSLVAIGGAVAAYSHALRHAYCDDYHVYWPGLVLQTVWHVSIVASRVVAIVVFTATFSAWVLLCLAGHWLLMTMWVTLQKTDFGTSRCERTLFVSVVGIIYCFSFFNLKEGSTRWRALAFYSLMLAENAALVAVWYCYRVPGAWYDASVIPVTSTTFLIGVCCMLIYYRFCHPHGPIYWQRKRVARREPVKYCGQMATTDQLRPMTTQSSAGRLSRRSLLKQPSEALLDVEFREVATPSHLSPIRGRVDDSYDERNVYIDCSLDLDAVSNYQHYSVDASACMSRCPSLATTGIDLTPPPTATTTSSSSLPPGSSTDRVTSDESAPAPSTSQSRSNIKYDLQDLFRDIMVYTRTDRRVGSGDRFVSPSPSVQHGKVMSSGQGTSADGGLVSDSSSCR</sequence>
<feature type="transmembrane region" description="Helical" evidence="7">
    <location>
        <begin position="50"/>
        <end position="74"/>
    </location>
</feature>
<dbReference type="InterPro" id="IPR018629">
    <property type="entry name" value="XK-rel"/>
</dbReference>
<keyword evidence="3" id="KW-1003">Cell membrane</keyword>
<dbReference type="InterPro" id="IPR050895">
    <property type="entry name" value="XK-related_scramblase"/>
</dbReference>
<evidence type="ECO:0000256" key="8">
    <source>
        <dbReference type="SAM" id="MobiDB-lite"/>
    </source>
</evidence>